<organism evidence="3 4">
    <name type="scientific">Vitrella brassicaformis (strain CCMP3155)</name>
    <dbReference type="NCBI Taxonomy" id="1169540"/>
    <lineage>
        <taxon>Eukaryota</taxon>
        <taxon>Sar</taxon>
        <taxon>Alveolata</taxon>
        <taxon>Colpodellida</taxon>
        <taxon>Vitrellaceae</taxon>
        <taxon>Vitrella</taxon>
    </lineage>
</organism>
<proteinExistence type="predicted"/>
<dbReference type="InParanoid" id="A0A0G4F4B3"/>
<protein>
    <recommendedName>
        <fullName evidence="5">EF-hand domain-containing protein</fullName>
    </recommendedName>
</protein>
<feature type="compositionally biased region" description="Basic and acidic residues" evidence="2">
    <location>
        <begin position="396"/>
        <end position="419"/>
    </location>
</feature>
<feature type="compositionally biased region" description="Basic and acidic residues" evidence="2">
    <location>
        <begin position="504"/>
        <end position="515"/>
    </location>
</feature>
<evidence type="ECO:0000313" key="3">
    <source>
        <dbReference type="EMBL" id="CEM06712.1"/>
    </source>
</evidence>
<feature type="region of interest" description="Disordered" evidence="2">
    <location>
        <begin position="844"/>
        <end position="866"/>
    </location>
</feature>
<dbReference type="PANTHER" id="PTHR34894">
    <property type="entry name" value="SAM-DEPENDENT METHYLTRANSFERASE RSMI, CONSERVED SITE"/>
    <property type="match status" value="1"/>
</dbReference>
<evidence type="ECO:0000313" key="4">
    <source>
        <dbReference type="Proteomes" id="UP000041254"/>
    </source>
</evidence>
<feature type="compositionally biased region" description="Low complexity" evidence="2">
    <location>
        <begin position="1008"/>
        <end position="1023"/>
    </location>
</feature>
<evidence type="ECO:0000256" key="1">
    <source>
        <dbReference type="SAM" id="Coils"/>
    </source>
</evidence>
<feature type="region of interest" description="Disordered" evidence="2">
    <location>
        <begin position="145"/>
        <end position="173"/>
    </location>
</feature>
<feature type="region of interest" description="Disordered" evidence="2">
    <location>
        <begin position="982"/>
        <end position="1030"/>
    </location>
</feature>
<feature type="region of interest" description="Disordered" evidence="2">
    <location>
        <begin position="620"/>
        <end position="662"/>
    </location>
</feature>
<keyword evidence="4" id="KW-1185">Reference proteome</keyword>
<feature type="compositionally biased region" description="Acidic residues" evidence="2">
    <location>
        <begin position="641"/>
        <end position="655"/>
    </location>
</feature>
<keyword evidence="1" id="KW-0175">Coiled coil</keyword>
<dbReference type="EMBL" id="CDMY01000369">
    <property type="protein sequence ID" value="CEM06712.1"/>
    <property type="molecule type" value="Genomic_DNA"/>
</dbReference>
<evidence type="ECO:0000256" key="2">
    <source>
        <dbReference type="SAM" id="MobiDB-lite"/>
    </source>
</evidence>
<reference evidence="3 4" key="1">
    <citation type="submission" date="2014-11" db="EMBL/GenBank/DDBJ databases">
        <authorList>
            <person name="Zhu J."/>
            <person name="Qi W."/>
            <person name="Song R."/>
        </authorList>
    </citation>
    <scope>NUCLEOTIDE SEQUENCE [LARGE SCALE GENOMIC DNA]</scope>
</reference>
<feature type="coiled-coil region" evidence="1">
    <location>
        <begin position="214"/>
        <end position="245"/>
    </location>
</feature>
<sequence length="1355" mass="146007">MDTVTVAVLQALQPSKAATKRPSLFEQSLLPASIADGDSQHLSDPALPPTVRTLSARKSARLTEILVKEIQDRVLGPDKDHHADDKRHSVATRPSVGGEIPSLAQRRSVGKRATHASLISAATSHGKRQSRGDSLWVSQRASVSSTLARDEAQPGEEGSGEDAQGAEERRVDEVEAGSSRLFEIFAQVAEETSTECRERGDLLRQLMNSLSRMFDELIMSVRSLNKEKRELLQDHSSRADELARTKEMCDNLYSVNQTLKKERATMTLTLTRVEQKYDEGQWEIGELMASLQAAREEARGLQAALNLSLAEKEAARRAAVDVGTDPLMPFSSFTTSLVPPTATLPVLDEAMPDIVPPTSMPSIEIPAFVSPVYDTDDGEEEQQRPTSGAPEAPIVDADRSAGDRKEDVREEAPGMHEDSTMVEAPPASEDTVKETQQRTLAHQVVEAIVSHVLETLPLPAKPAALADGGAQTASVELPSLPDGSSGLIDERRGSPEIIAEAPISHEEGEDEHHETAAASHFAAETQRETEPGVEAEAAAEQPAAPARAEPPQVDRFAPRVPAEVPAIAAASEDAGDISPARVERSPVRRPISHTLPAGIGGGIDVDEADELSAVGTERQAISEVQGEGRAISETEGQAISEMEESAVSEMEEAEEEHWATEPSIQPATAVPPLSLPAVSGRPAQATVKPPAEKRRPTEEAISPDEKTRALERVKKRVKEHSVKIVAHPDVPSSSAPMTSRSANESLHAARMGWTSQGWDDLDIEMQSETMRRPLKIEVSIARGPGVHSQFTLHRPSREEVCEAFTMATHRGEGDTVPSGQRALPALPTNLTTAADQLFSSSLRSGLHVSPRPSAPPSPGRTSAGGKGEISMLKLDKLVALINQIFEARSNQEARLPTARPLPPFAQFVGNFFKTKHGSLPAVLEEKIKQLRQSVQQHCLAPNAHPVIRHFHDFVARSSTAEVTVYLWLRRLVRRLAVSPQTFTGPPPVESFKPGTSHPHKAVSSVWDSESGSPTSSPVSPTSPDHANEPPSLAQVTADAQEMMRIKALEYEAEGKGETHEGEAAAVGTVVPVAAATRAVAIMFGSTPLHAIVLGILSGHGHGHAQGEAAGAGAGVPLDVVLDLCMEGWRASKAADDSDAFELATSAFARVDRYSRGLLSPGELMQALAILPVQLVPPQPLTESHHDMSHFTTAVQAAMAKMPPVRVAVKAPAAAGAVDSRAADEVIECLLGLFQQLTPTLNHFLNALVHSERSGDVVFCRELSRHSRAFTLAVRERDVCEALRSFRQLLINLLAFQSDHHVEEGVVPVRDEVMREASGLISVLKAMWRQSREWESSGRGGRTMGAYDEVLETMPR</sequence>
<feature type="region of interest" description="Disordered" evidence="2">
    <location>
        <begin position="120"/>
        <end position="139"/>
    </location>
</feature>
<name>A0A0G4F4B3_VITBC</name>
<accession>A0A0G4F4B3</accession>
<dbReference type="VEuPathDB" id="CryptoDB:Vbra_21192"/>
<dbReference type="Proteomes" id="UP000041254">
    <property type="component" value="Unassembled WGS sequence"/>
</dbReference>
<feature type="coiled-coil region" evidence="1">
    <location>
        <begin position="284"/>
        <end position="311"/>
    </location>
</feature>
<feature type="region of interest" description="Disordered" evidence="2">
    <location>
        <begin position="677"/>
        <end position="708"/>
    </location>
</feature>
<gene>
    <name evidence="3" type="ORF">Vbra_21192</name>
</gene>
<dbReference type="PANTHER" id="PTHR34894:SF5">
    <property type="entry name" value="EF-HAND DOMAIN-CONTAINING PROTEIN"/>
    <property type="match status" value="1"/>
</dbReference>
<evidence type="ECO:0008006" key="5">
    <source>
        <dbReference type="Google" id="ProtNLM"/>
    </source>
</evidence>
<feature type="region of interest" description="Disordered" evidence="2">
    <location>
        <begin position="504"/>
        <end position="552"/>
    </location>
</feature>
<feature type="compositionally biased region" description="Basic and acidic residues" evidence="2">
    <location>
        <begin position="76"/>
        <end position="88"/>
    </location>
</feature>
<feature type="compositionally biased region" description="Low complexity" evidence="2">
    <location>
        <begin position="532"/>
        <end position="551"/>
    </location>
</feature>
<feature type="region of interest" description="Disordered" evidence="2">
    <location>
        <begin position="76"/>
        <end position="114"/>
    </location>
</feature>
<feature type="region of interest" description="Disordered" evidence="2">
    <location>
        <begin position="373"/>
        <end position="434"/>
    </location>
</feature>
<feature type="compositionally biased region" description="Basic and acidic residues" evidence="2">
    <location>
        <begin position="690"/>
        <end position="708"/>
    </location>
</feature>